<reference evidence="2 3" key="1">
    <citation type="journal article" date="2008" name="Int. J. Syst. Evol. Microbiol.">
        <title>Tessaracoccus flavescens sp. nov., isolated from marine sediment.</title>
        <authorList>
            <person name="Lee D.W."/>
            <person name="Lee S.D."/>
        </authorList>
    </citation>
    <scope>NUCLEOTIDE SEQUENCE [LARGE SCALE GENOMIC DNA]</scope>
    <source>
        <strain evidence="2 3">T21</strain>
    </source>
</reference>
<name>A0ABY8PXN0_9ACTN</name>
<evidence type="ECO:0000256" key="1">
    <source>
        <dbReference type="SAM" id="Phobius"/>
    </source>
</evidence>
<dbReference type="EMBL" id="CP123967">
    <property type="protein sequence ID" value="WGT47248.1"/>
    <property type="molecule type" value="Genomic_DNA"/>
</dbReference>
<keyword evidence="1" id="KW-0472">Membrane</keyword>
<organism evidence="2 3">
    <name type="scientific">Tessaracoccus lacteus</name>
    <dbReference type="NCBI Taxonomy" id="3041766"/>
    <lineage>
        <taxon>Bacteria</taxon>
        <taxon>Bacillati</taxon>
        <taxon>Actinomycetota</taxon>
        <taxon>Actinomycetes</taxon>
        <taxon>Propionibacteriales</taxon>
        <taxon>Propionibacteriaceae</taxon>
        <taxon>Tessaracoccus</taxon>
    </lineage>
</organism>
<keyword evidence="1" id="KW-1133">Transmembrane helix</keyword>
<feature type="transmembrane region" description="Helical" evidence="1">
    <location>
        <begin position="60"/>
        <end position="79"/>
    </location>
</feature>
<evidence type="ECO:0000313" key="2">
    <source>
        <dbReference type="EMBL" id="WGT47248.1"/>
    </source>
</evidence>
<sequence>MTSVAGVGAVALTATRDLTGWEQRSFLATLQPCLIALSAATVAARVAVDPGTWPVLSPGEWIASVGFLVAGIAVGDLVSRRVPVRAAALITWGLALCGAVITLVDAPLSMS</sequence>
<protein>
    <submittedName>
        <fullName evidence="2">Uncharacterized protein</fullName>
    </submittedName>
</protein>
<accession>A0ABY8PXN0</accession>
<gene>
    <name evidence="2" type="ORF">QH948_00195</name>
</gene>
<keyword evidence="3" id="KW-1185">Reference proteome</keyword>
<dbReference type="RefSeq" id="WP_281144982.1">
    <property type="nucleotide sequence ID" value="NZ_CP123967.1"/>
</dbReference>
<feature type="transmembrane region" description="Helical" evidence="1">
    <location>
        <begin position="26"/>
        <end position="48"/>
    </location>
</feature>
<evidence type="ECO:0000313" key="3">
    <source>
        <dbReference type="Proteomes" id="UP001244136"/>
    </source>
</evidence>
<proteinExistence type="predicted"/>
<dbReference type="Proteomes" id="UP001244136">
    <property type="component" value="Chromosome"/>
</dbReference>
<feature type="transmembrane region" description="Helical" evidence="1">
    <location>
        <begin position="86"/>
        <end position="104"/>
    </location>
</feature>
<keyword evidence="1" id="KW-0812">Transmembrane</keyword>